<comment type="caution">
    <text evidence="3">The sequence shown here is derived from an EMBL/GenBank/DDBJ whole genome shotgun (WGS) entry which is preliminary data.</text>
</comment>
<name>A0AAV2TPW8_CALDB</name>
<dbReference type="AlphaFoldDB" id="A0AAV2TPW8"/>
<feature type="region of interest" description="Disordered" evidence="1">
    <location>
        <begin position="330"/>
        <end position="355"/>
    </location>
</feature>
<evidence type="ECO:0000313" key="4">
    <source>
        <dbReference type="Proteomes" id="UP001497525"/>
    </source>
</evidence>
<accession>A0AAV2TPW8</accession>
<protein>
    <submittedName>
        <fullName evidence="3">Uncharacterized protein</fullName>
    </submittedName>
</protein>
<evidence type="ECO:0000256" key="2">
    <source>
        <dbReference type="SAM" id="Phobius"/>
    </source>
</evidence>
<organism evidence="3 4">
    <name type="scientific">Calicophoron daubneyi</name>
    <name type="common">Rumen fluke</name>
    <name type="synonym">Paramphistomum daubneyi</name>
    <dbReference type="NCBI Taxonomy" id="300641"/>
    <lineage>
        <taxon>Eukaryota</taxon>
        <taxon>Metazoa</taxon>
        <taxon>Spiralia</taxon>
        <taxon>Lophotrochozoa</taxon>
        <taxon>Platyhelminthes</taxon>
        <taxon>Trematoda</taxon>
        <taxon>Digenea</taxon>
        <taxon>Plagiorchiida</taxon>
        <taxon>Pronocephalata</taxon>
        <taxon>Paramphistomoidea</taxon>
        <taxon>Paramphistomidae</taxon>
        <taxon>Calicophoron</taxon>
    </lineage>
</organism>
<keyword evidence="2" id="KW-1133">Transmembrane helix</keyword>
<evidence type="ECO:0000313" key="3">
    <source>
        <dbReference type="EMBL" id="CAL5138790.1"/>
    </source>
</evidence>
<proteinExistence type="predicted"/>
<gene>
    <name evidence="3" type="ORF">CDAUBV1_LOCUS13665</name>
</gene>
<dbReference type="EMBL" id="CAXLJL010000534">
    <property type="protein sequence ID" value="CAL5138790.1"/>
    <property type="molecule type" value="Genomic_DNA"/>
</dbReference>
<keyword evidence="2" id="KW-0472">Membrane</keyword>
<reference evidence="3" key="1">
    <citation type="submission" date="2024-06" db="EMBL/GenBank/DDBJ databases">
        <authorList>
            <person name="Liu X."/>
            <person name="Lenzi L."/>
            <person name="Haldenby T S."/>
            <person name="Uol C."/>
        </authorList>
    </citation>
    <scope>NUCLEOTIDE SEQUENCE</scope>
</reference>
<dbReference type="Proteomes" id="UP001497525">
    <property type="component" value="Unassembled WGS sequence"/>
</dbReference>
<sequence length="355" mass="39980">MENIVSNSDTDSSTLRSAHYIDSSWLQQLLLVVVNMSLWHNPQPTLFESSLSGCLSLDKRIRWRKNVSIDSDQTNVHVIDLNMSAVITNTQNLNGSPTSALSIQNKMQNWMDYQDADAFIFCTDNLQPMEVNVFHLNHSKISTKASAEVETTGRGPFAREIQILLGIFFCTVLALCLFFALILRIRSCVRRQLASRRHNRYDRDGPSRVHFAYDVGDTEVVTKPPVPSTTFGSNVYPSDYVFNPRSRNGHIATRRSGLCPYSCGNALLEVAEVPNGRIPTVFQDNYQTYQCSLPARPGYGNNHVCNELRRRSATKRTVCHAHFDIPSWQINGPQTKGNNGADPLKKNSKRRSLSL</sequence>
<evidence type="ECO:0000256" key="1">
    <source>
        <dbReference type="SAM" id="MobiDB-lite"/>
    </source>
</evidence>
<feature type="compositionally biased region" description="Basic residues" evidence="1">
    <location>
        <begin position="346"/>
        <end position="355"/>
    </location>
</feature>
<feature type="transmembrane region" description="Helical" evidence="2">
    <location>
        <begin position="163"/>
        <end position="183"/>
    </location>
</feature>
<keyword evidence="2" id="KW-0812">Transmembrane</keyword>